<proteinExistence type="predicted"/>
<accession>W9HYU4</accession>
<dbReference type="HOGENOM" id="CLU_2049782_0_0_1"/>
<sequence>MGGITTVITLVQPPVTRLTTVTSTATRTGATTLPATSGETTTIVTFVPFGTRLTTVASTAIQTGRTTFPATPGGTTTVVTLFLSSLSWPRLQGLRRQLAVRRYPLQTEERPLLLPWLPLV</sequence>
<gene>
    <name evidence="1" type="ORF">FOYG_11695</name>
</gene>
<organism evidence="1 2">
    <name type="scientific">Fusarium oxysporum NRRL 32931</name>
    <dbReference type="NCBI Taxonomy" id="660029"/>
    <lineage>
        <taxon>Eukaryota</taxon>
        <taxon>Fungi</taxon>
        <taxon>Dikarya</taxon>
        <taxon>Ascomycota</taxon>
        <taxon>Pezizomycotina</taxon>
        <taxon>Sordariomycetes</taxon>
        <taxon>Hypocreomycetidae</taxon>
        <taxon>Hypocreales</taxon>
        <taxon>Nectriaceae</taxon>
        <taxon>Fusarium</taxon>
        <taxon>Fusarium oxysporum species complex</taxon>
    </lineage>
</organism>
<reference evidence="1 2" key="1">
    <citation type="submission" date="2011-06" db="EMBL/GenBank/DDBJ databases">
        <title>The Genome Sequence of Fusarium oxysporum FOSC 3-a.</title>
        <authorList>
            <consortium name="The Broad Institute Genome Sequencing Platform"/>
            <person name="Ma L.-J."/>
            <person name="Gale L.R."/>
            <person name="Schwartz D.C."/>
            <person name="Zhou S."/>
            <person name="Corby-Kistler H."/>
            <person name="Young S.K."/>
            <person name="Zeng Q."/>
            <person name="Gargeya S."/>
            <person name="Fitzgerald M."/>
            <person name="Haas B."/>
            <person name="Abouelleil A."/>
            <person name="Alvarado L."/>
            <person name="Arachchi H.M."/>
            <person name="Berlin A."/>
            <person name="Brown A."/>
            <person name="Chapman S.B."/>
            <person name="Chen Z."/>
            <person name="Dunbar C."/>
            <person name="Freedman E."/>
            <person name="Gearin G."/>
            <person name="Gellesch M."/>
            <person name="Goldberg J."/>
            <person name="Griggs A."/>
            <person name="Gujja S."/>
            <person name="Heiman D."/>
            <person name="Howarth C."/>
            <person name="Larson L."/>
            <person name="Lui A."/>
            <person name="MacDonald P.J.P."/>
            <person name="Mehta T."/>
            <person name="Montmayeur A."/>
            <person name="Murphy C."/>
            <person name="Neiman D."/>
            <person name="Pearson M."/>
            <person name="Priest M."/>
            <person name="Roberts A."/>
            <person name="Saif S."/>
            <person name="Shea T."/>
            <person name="Shenoy N."/>
            <person name="Sisk P."/>
            <person name="Stolte C."/>
            <person name="Sykes S."/>
            <person name="Wortman J."/>
            <person name="Nusbaum C."/>
            <person name="Birren B."/>
        </authorList>
    </citation>
    <scope>NUCLEOTIDE SEQUENCE [LARGE SCALE GENOMIC DNA]</scope>
    <source>
        <strain evidence="2">FOSC 3-a</strain>
    </source>
</reference>
<name>W9HYU4_FUSOX</name>
<evidence type="ECO:0000313" key="1">
    <source>
        <dbReference type="EMBL" id="EWY87502.1"/>
    </source>
</evidence>
<evidence type="ECO:0000313" key="2">
    <source>
        <dbReference type="Proteomes" id="UP000030753"/>
    </source>
</evidence>
<dbReference type="EMBL" id="JH717845">
    <property type="protein sequence ID" value="EWY87502.1"/>
    <property type="molecule type" value="Genomic_DNA"/>
</dbReference>
<dbReference type="Proteomes" id="UP000030753">
    <property type="component" value="Unassembled WGS sequence"/>
</dbReference>
<protein>
    <submittedName>
        <fullName evidence="1">Uncharacterized protein</fullName>
    </submittedName>
</protein>
<dbReference type="AlphaFoldDB" id="W9HYU4"/>